<keyword evidence="2" id="KW-1185">Reference proteome</keyword>
<dbReference type="Gene3D" id="3.40.190.10">
    <property type="entry name" value="Periplasmic binding protein-like II"/>
    <property type="match status" value="2"/>
</dbReference>
<dbReference type="EMBL" id="JBELOE010000196">
    <property type="protein sequence ID" value="MER2492055.1"/>
    <property type="molecule type" value="Genomic_DNA"/>
</dbReference>
<dbReference type="Proteomes" id="UP001467690">
    <property type="component" value="Unassembled WGS sequence"/>
</dbReference>
<sequence>MKQVLDLFILLILFFSAPLSALPNFGEANVLKVPYLQNDYFSDVLKLALKKTRDTHGPYILIKKEWHGPKQRMRQLLAKNRYIRILWSTTSEQREKQLRPIKFSLLKKLNNYRFLLIHKGEQQRFNHVKTIADLRKFTAISGAHWQDTEIFKRNKLPVATSIDTDDLVKMFNSRRGDYFARGAYEVWHELTQPEYSAFELEQNLLLKYNSDYYFFVNHTDDELAQRLEAGLKKAAEDGSFDALFFSIPSFKQGWDAVQNNQRRIIELP</sequence>
<reference evidence="1 2" key="1">
    <citation type="submission" date="2024-06" db="EMBL/GenBank/DDBJ databases">
        <authorList>
            <person name="Chen R.Y."/>
        </authorList>
    </citation>
    <scope>NUCLEOTIDE SEQUENCE [LARGE SCALE GENOMIC DNA]</scope>
    <source>
        <strain evidence="1 2">D2</strain>
    </source>
</reference>
<protein>
    <recommendedName>
        <fullName evidence="3">Solute-binding protein family 3/N-terminal domain-containing protein</fullName>
    </recommendedName>
</protein>
<dbReference type="SUPFAM" id="SSF53850">
    <property type="entry name" value="Periplasmic binding protein-like II"/>
    <property type="match status" value="1"/>
</dbReference>
<dbReference type="RefSeq" id="WP_143871862.1">
    <property type="nucleotide sequence ID" value="NZ_CP041660.1"/>
</dbReference>
<evidence type="ECO:0008006" key="3">
    <source>
        <dbReference type="Google" id="ProtNLM"/>
    </source>
</evidence>
<proteinExistence type="predicted"/>
<comment type="caution">
    <text evidence="1">The sequence shown here is derived from an EMBL/GenBank/DDBJ whole genome shotgun (WGS) entry which is preliminary data.</text>
</comment>
<gene>
    <name evidence="1" type="ORF">ABS311_09190</name>
</gene>
<organism evidence="1 2">
    <name type="scientific">Catenovulum sediminis</name>
    <dbReference type="NCBI Taxonomy" id="1740262"/>
    <lineage>
        <taxon>Bacteria</taxon>
        <taxon>Pseudomonadati</taxon>
        <taxon>Pseudomonadota</taxon>
        <taxon>Gammaproteobacteria</taxon>
        <taxon>Alteromonadales</taxon>
        <taxon>Alteromonadaceae</taxon>
        <taxon>Catenovulum</taxon>
    </lineage>
</organism>
<evidence type="ECO:0000313" key="1">
    <source>
        <dbReference type="EMBL" id="MER2492055.1"/>
    </source>
</evidence>
<name>A0ABV1RGK2_9ALTE</name>
<accession>A0ABV1RGK2</accession>
<evidence type="ECO:0000313" key="2">
    <source>
        <dbReference type="Proteomes" id="UP001467690"/>
    </source>
</evidence>